<dbReference type="Gene3D" id="1.10.3720.10">
    <property type="entry name" value="MetI-like"/>
    <property type="match status" value="1"/>
</dbReference>
<evidence type="ECO:0000313" key="10">
    <source>
        <dbReference type="Proteomes" id="UP000095492"/>
    </source>
</evidence>
<reference evidence="9 10" key="1">
    <citation type="submission" date="2015-09" db="EMBL/GenBank/DDBJ databases">
        <authorList>
            <consortium name="Pathogen Informatics"/>
        </authorList>
    </citation>
    <scope>NUCLEOTIDE SEQUENCE [LARGE SCALE GENOMIC DNA]</scope>
    <source>
        <strain evidence="9 10">2789STDY5608891</strain>
    </source>
</reference>
<dbReference type="AlphaFoldDB" id="A0A173UXI7"/>
<comment type="similarity">
    <text evidence="7">Belongs to the binding-protein-dependent transport system permease family.</text>
</comment>
<evidence type="ECO:0000256" key="4">
    <source>
        <dbReference type="ARBA" id="ARBA00022692"/>
    </source>
</evidence>
<feature type="transmembrane region" description="Helical" evidence="7">
    <location>
        <begin position="280"/>
        <end position="302"/>
    </location>
</feature>
<evidence type="ECO:0000256" key="3">
    <source>
        <dbReference type="ARBA" id="ARBA00022475"/>
    </source>
</evidence>
<dbReference type="EMBL" id="CYYA01000018">
    <property type="protein sequence ID" value="CUN19719.1"/>
    <property type="molecule type" value="Genomic_DNA"/>
</dbReference>
<feature type="transmembrane region" description="Helical" evidence="7">
    <location>
        <begin position="33"/>
        <end position="55"/>
    </location>
</feature>
<keyword evidence="2 7" id="KW-0813">Transport</keyword>
<feature type="domain" description="ABC transmembrane type-1" evidence="8">
    <location>
        <begin position="89"/>
        <end position="298"/>
    </location>
</feature>
<keyword evidence="3" id="KW-1003">Cell membrane</keyword>
<dbReference type="PANTHER" id="PTHR43227">
    <property type="entry name" value="BLL4140 PROTEIN"/>
    <property type="match status" value="1"/>
</dbReference>
<feature type="transmembrane region" description="Helical" evidence="7">
    <location>
        <begin position="126"/>
        <end position="146"/>
    </location>
</feature>
<dbReference type="Pfam" id="PF00528">
    <property type="entry name" value="BPD_transp_1"/>
    <property type="match status" value="1"/>
</dbReference>
<evidence type="ECO:0000259" key="8">
    <source>
        <dbReference type="PROSITE" id="PS50928"/>
    </source>
</evidence>
<dbReference type="InterPro" id="IPR050809">
    <property type="entry name" value="UgpAE/MalFG_permease"/>
</dbReference>
<evidence type="ECO:0000313" key="9">
    <source>
        <dbReference type="EMBL" id="CUN19719.1"/>
    </source>
</evidence>
<feature type="transmembrane region" description="Helical" evidence="7">
    <location>
        <begin position="220"/>
        <end position="240"/>
    </location>
</feature>
<dbReference type="GO" id="GO:0055085">
    <property type="term" value="P:transmembrane transport"/>
    <property type="evidence" value="ECO:0007669"/>
    <property type="project" value="InterPro"/>
</dbReference>
<dbReference type="STRING" id="39490.ERS852448_02331"/>
<proteinExistence type="inferred from homology"/>
<evidence type="ECO:0000256" key="1">
    <source>
        <dbReference type="ARBA" id="ARBA00004651"/>
    </source>
</evidence>
<evidence type="ECO:0000256" key="5">
    <source>
        <dbReference type="ARBA" id="ARBA00022989"/>
    </source>
</evidence>
<dbReference type="SUPFAM" id="SSF161098">
    <property type="entry name" value="MetI-like"/>
    <property type="match status" value="1"/>
</dbReference>
<dbReference type="InterPro" id="IPR035906">
    <property type="entry name" value="MetI-like_sf"/>
</dbReference>
<accession>A0A173UXI7</accession>
<dbReference type="PROSITE" id="PS50928">
    <property type="entry name" value="ABC_TM1"/>
    <property type="match status" value="1"/>
</dbReference>
<dbReference type="GO" id="GO:0005886">
    <property type="term" value="C:plasma membrane"/>
    <property type="evidence" value="ECO:0007669"/>
    <property type="project" value="UniProtKB-SubCell"/>
</dbReference>
<name>A0A173UXI7_EUBRA</name>
<evidence type="ECO:0000256" key="2">
    <source>
        <dbReference type="ARBA" id="ARBA00022448"/>
    </source>
</evidence>
<dbReference type="CDD" id="cd06261">
    <property type="entry name" value="TM_PBP2"/>
    <property type="match status" value="1"/>
</dbReference>
<keyword evidence="4 7" id="KW-0812">Transmembrane</keyword>
<evidence type="ECO:0000256" key="7">
    <source>
        <dbReference type="RuleBase" id="RU363032"/>
    </source>
</evidence>
<dbReference type="InterPro" id="IPR000515">
    <property type="entry name" value="MetI-like"/>
</dbReference>
<feature type="transmembrane region" description="Helical" evidence="7">
    <location>
        <begin position="181"/>
        <end position="200"/>
    </location>
</feature>
<protein>
    <submittedName>
        <fullName evidence="9">Inner membrane ABC transporter permease protein ycjO</fullName>
    </submittedName>
</protein>
<keyword evidence="5 7" id="KW-1133">Transmembrane helix</keyword>
<organism evidence="9 10">
    <name type="scientific">Eubacterium ramulus</name>
    <dbReference type="NCBI Taxonomy" id="39490"/>
    <lineage>
        <taxon>Bacteria</taxon>
        <taxon>Bacillati</taxon>
        <taxon>Bacillota</taxon>
        <taxon>Clostridia</taxon>
        <taxon>Eubacteriales</taxon>
        <taxon>Eubacteriaceae</taxon>
        <taxon>Eubacterium</taxon>
    </lineage>
</organism>
<dbReference type="PANTHER" id="PTHR43227:SF8">
    <property type="entry name" value="DIACETYLCHITOBIOSE UPTAKE SYSTEM PERMEASE PROTEIN DASB"/>
    <property type="match status" value="1"/>
</dbReference>
<gene>
    <name evidence="9" type="primary">ycjO</name>
    <name evidence="9" type="ORF">ERS852448_02331</name>
</gene>
<keyword evidence="6 7" id="KW-0472">Membrane</keyword>
<evidence type="ECO:0000256" key="6">
    <source>
        <dbReference type="ARBA" id="ARBA00023136"/>
    </source>
</evidence>
<dbReference type="Proteomes" id="UP000095492">
    <property type="component" value="Unassembled WGS sequence"/>
</dbReference>
<comment type="subcellular location">
    <subcellularLocation>
        <location evidence="1 7">Cell membrane</location>
        <topology evidence="1 7">Multi-pass membrane protein</topology>
    </subcellularLocation>
</comment>
<feature type="transmembrane region" description="Helical" evidence="7">
    <location>
        <begin position="93"/>
        <end position="114"/>
    </location>
</feature>
<sequence>MMLYLRQPTGLICILGNKRMNDKKRNVRKNGSMHAYLFLLPSLTGVLVLFVIPYLDVLRRSFLDGTGQRFVGMDNYKTVVENTSFRLAAGNTVLFLAVCVPLLLFLSLLIAIYLQKNKVIGNWLKSVFLLPMAMPVASIVLLWNVLFTRNGFLSGFLGLLGVAGQNWLNTRYSFAILVFSYIWKNLGYDIVLWLAALATIPSEIYEAARVDGAGEGQCFLHITMPNLWSSLFLILTLSLINGFKVFREAYLVAGDYPEQHIYLLQHLFNNWFRDLAVNKLAAGAVLMGLVLFVLIMVFQKLFDRETS</sequence>